<dbReference type="InterPro" id="IPR002771">
    <property type="entry name" value="Multi_antbiot-R_MarC"/>
</dbReference>
<protein>
    <recommendedName>
        <fullName evidence="7">UPF0056 membrane protein</fullName>
    </recommendedName>
</protein>
<keyword evidence="5 7" id="KW-1133">Transmembrane helix</keyword>
<comment type="similarity">
    <text evidence="2 7">Belongs to the UPF0056 (MarC) family.</text>
</comment>
<evidence type="ECO:0000256" key="7">
    <source>
        <dbReference type="RuleBase" id="RU362048"/>
    </source>
</evidence>
<reference evidence="8 9" key="1">
    <citation type="submission" date="2019-03" db="EMBL/GenBank/DDBJ databases">
        <title>Seongchinamella monodicae gen. nov., sp. nov., a novel member of the Gammaproteobacteria isolated from a tidal mudflat of beach.</title>
        <authorList>
            <person name="Yang H.G."/>
            <person name="Kang J.W."/>
            <person name="Lee S.D."/>
        </authorList>
    </citation>
    <scope>NUCLEOTIDE SEQUENCE [LARGE SCALE GENOMIC DNA]</scope>
    <source>
        <strain evidence="8 9">GH4-78</strain>
    </source>
</reference>
<evidence type="ECO:0000313" key="9">
    <source>
        <dbReference type="Proteomes" id="UP000295554"/>
    </source>
</evidence>
<dbReference type="AlphaFoldDB" id="A0A4V2ZXQ1"/>
<dbReference type="PANTHER" id="PTHR33508:SF10">
    <property type="entry name" value="UPF0056 INNER MEMBRANE PROTEIN YHGN"/>
    <property type="match status" value="1"/>
</dbReference>
<comment type="subcellular location">
    <subcellularLocation>
        <location evidence="1 7">Cell membrane</location>
        <topology evidence="1 7">Multi-pass membrane protein</topology>
    </subcellularLocation>
</comment>
<dbReference type="Proteomes" id="UP000295554">
    <property type="component" value="Unassembled WGS sequence"/>
</dbReference>
<dbReference type="NCBIfam" id="NF008010">
    <property type="entry name" value="PRK10739.1"/>
    <property type="match status" value="1"/>
</dbReference>
<dbReference type="OrthoDB" id="21094at2"/>
<evidence type="ECO:0000256" key="5">
    <source>
        <dbReference type="ARBA" id="ARBA00022989"/>
    </source>
</evidence>
<sequence>MDTISALITLLFVMDPLGNIPVFLSILKDVDEKRRQWILARELLIALVVLLIFLWGGETVLNLLGLRQESISIAGAIILFLIAIRMIFPSPYGLMGETPEGEPFIVPLAIPMVAGPSALAISMLMVTSDPSRMFDWTLALVGAWAAAAVILMCAPLLLKALGNRGLIAVERLMGMILVIISVQMFFEGVQKFLHLQAGVAV</sequence>
<feature type="transmembrane region" description="Helical" evidence="7">
    <location>
        <begin position="165"/>
        <end position="186"/>
    </location>
</feature>
<evidence type="ECO:0000256" key="6">
    <source>
        <dbReference type="ARBA" id="ARBA00023136"/>
    </source>
</evidence>
<keyword evidence="3" id="KW-1003">Cell membrane</keyword>
<feature type="transmembrane region" description="Helical" evidence="7">
    <location>
        <begin position="39"/>
        <end position="56"/>
    </location>
</feature>
<gene>
    <name evidence="8" type="ORF">E2F43_06470</name>
</gene>
<keyword evidence="6 7" id="KW-0472">Membrane</keyword>
<dbReference type="EMBL" id="SMSE01000001">
    <property type="protein sequence ID" value="TDG15865.1"/>
    <property type="molecule type" value="Genomic_DNA"/>
</dbReference>
<comment type="caution">
    <text evidence="8">The sequence shown here is derived from an EMBL/GenBank/DDBJ whole genome shotgun (WGS) entry which is preliminary data.</text>
</comment>
<feature type="transmembrane region" description="Helical" evidence="7">
    <location>
        <begin position="6"/>
        <end position="27"/>
    </location>
</feature>
<proteinExistence type="inferred from homology"/>
<organism evidence="8 9">
    <name type="scientific">Seongchinamella unica</name>
    <dbReference type="NCBI Taxonomy" id="2547392"/>
    <lineage>
        <taxon>Bacteria</taxon>
        <taxon>Pseudomonadati</taxon>
        <taxon>Pseudomonadota</taxon>
        <taxon>Gammaproteobacteria</taxon>
        <taxon>Cellvibrionales</taxon>
        <taxon>Halieaceae</taxon>
        <taxon>Seongchinamella</taxon>
    </lineage>
</organism>
<dbReference type="Pfam" id="PF01914">
    <property type="entry name" value="MarC"/>
    <property type="match status" value="1"/>
</dbReference>
<feature type="transmembrane region" description="Helical" evidence="7">
    <location>
        <begin position="138"/>
        <end position="158"/>
    </location>
</feature>
<name>A0A4V2ZXQ1_9GAMM</name>
<evidence type="ECO:0000256" key="1">
    <source>
        <dbReference type="ARBA" id="ARBA00004651"/>
    </source>
</evidence>
<evidence type="ECO:0000313" key="8">
    <source>
        <dbReference type="EMBL" id="TDG15865.1"/>
    </source>
</evidence>
<dbReference type="RefSeq" id="WP_133210736.1">
    <property type="nucleotide sequence ID" value="NZ_SMSE01000001.1"/>
</dbReference>
<evidence type="ECO:0000256" key="3">
    <source>
        <dbReference type="ARBA" id="ARBA00022475"/>
    </source>
</evidence>
<evidence type="ECO:0000256" key="4">
    <source>
        <dbReference type="ARBA" id="ARBA00022692"/>
    </source>
</evidence>
<feature type="transmembrane region" description="Helical" evidence="7">
    <location>
        <begin position="104"/>
        <end position="126"/>
    </location>
</feature>
<keyword evidence="4 7" id="KW-0812">Transmembrane</keyword>
<accession>A0A4V2ZXQ1</accession>
<dbReference type="GO" id="GO:0005886">
    <property type="term" value="C:plasma membrane"/>
    <property type="evidence" value="ECO:0007669"/>
    <property type="project" value="UniProtKB-SubCell"/>
</dbReference>
<dbReference type="PANTHER" id="PTHR33508">
    <property type="entry name" value="UPF0056 MEMBRANE PROTEIN YHCE"/>
    <property type="match status" value="1"/>
</dbReference>
<keyword evidence="9" id="KW-1185">Reference proteome</keyword>
<feature type="transmembrane region" description="Helical" evidence="7">
    <location>
        <begin position="71"/>
        <end position="92"/>
    </location>
</feature>
<evidence type="ECO:0000256" key="2">
    <source>
        <dbReference type="ARBA" id="ARBA00009784"/>
    </source>
</evidence>